<evidence type="ECO:0000256" key="4">
    <source>
        <dbReference type="SAM" id="SignalP"/>
    </source>
</evidence>
<protein>
    <submittedName>
        <fullName evidence="5">(African queen) hypothetical protein</fullName>
    </submittedName>
</protein>
<dbReference type="AlphaFoldDB" id="A0A8J2QQ15"/>
<dbReference type="EMBL" id="CAKASE010000049">
    <property type="protein sequence ID" value="CAG9563218.1"/>
    <property type="molecule type" value="Genomic_DNA"/>
</dbReference>
<dbReference type="InterPro" id="IPR004153">
    <property type="entry name" value="CXCXC_repeat"/>
</dbReference>
<dbReference type="SUPFAM" id="SSF57501">
    <property type="entry name" value="Cystine-knot cytokines"/>
    <property type="match status" value="1"/>
</dbReference>
<comment type="caution">
    <text evidence="5">The sequence shown here is derived from an EMBL/GenBank/DDBJ whole genome shotgun (WGS) entry which is preliminary data.</text>
</comment>
<sequence length="190" mass="21796">MARILLLFVIVVAVTGKHHPKFPKSDESDPLKKAVACSSEQDQLRNQFIEKSRCGEPKEVFVDLKHTSSYLQVVPSSVWVKRCVGLCNFGPPGSQCIAIKTRMEAIPVRVYNLKTEKETCTTYEVEVHESCGCCTTSPRDCVAPRVFNPRKCSCQCPNMDDRRKCLSKRNQNMRWNRSKCECEKRRTFWS</sequence>
<feature type="signal peptide" evidence="4">
    <location>
        <begin position="1"/>
        <end position="16"/>
    </location>
</feature>
<feature type="chain" id="PRO_5035192878" evidence="4">
    <location>
        <begin position="17"/>
        <end position="190"/>
    </location>
</feature>
<keyword evidence="3 4" id="KW-0732">Signal</keyword>
<keyword evidence="2" id="KW-0964">Secreted</keyword>
<dbReference type="Proteomes" id="UP000789524">
    <property type="component" value="Unassembled WGS sequence"/>
</dbReference>
<gene>
    <name evidence="5" type="ORF">DCHRY22_LOCUS4403</name>
</gene>
<accession>A0A8J2QQ15</accession>
<keyword evidence="6" id="KW-1185">Reference proteome</keyword>
<dbReference type="Pfam" id="PF03128">
    <property type="entry name" value="CXCXC"/>
    <property type="match status" value="1"/>
</dbReference>
<dbReference type="OrthoDB" id="8878063at2759"/>
<evidence type="ECO:0000256" key="2">
    <source>
        <dbReference type="ARBA" id="ARBA00022525"/>
    </source>
</evidence>
<evidence type="ECO:0000313" key="5">
    <source>
        <dbReference type="EMBL" id="CAG9563218.1"/>
    </source>
</evidence>
<comment type="subcellular location">
    <subcellularLocation>
        <location evidence="1">Secreted</location>
    </subcellularLocation>
</comment>
<dbReference type="GO" id="GO:0005576">
    <property type="term" value="C:extracellular region"/>
    <property type="evidence" value="ECO:0007669"/>
    <property type="project" value="UniProtKB-SubCell"/>
</dbReference>
<proteinExistence type="predicted"/>
<dbReference type="InterPro" id="IPR029034">
    <property type="entry name" value="Cystine-knot_cytokine"/>
</dbReference>
<name>A0A8J2QQ15_9NEOP</name>
<evidence type="ECO:0000256" key="3">
    <source>
        <dbReference type="ARBA" id="ARBA00022729"/>
    </source>
</evidence>
<dbReference type="Gene3D" id="2.10.90.10">
    <property type="entry name" value="Cystine-knot cytokines"/>
    <property type="match status" value="1"/>
</dbReference>
<reference evidence="5" key="1">
    <citation type="submission" date="2021-09" db="EMBL/GenBank/DDBJ databases">
        <authorList>
            <person name="Martin H S."/>
        </authorList>
    </citation>
    <scope>NUCLEOTIDE SEQUENCE</scope>
</reference>
<organism evidence="5 6">
    <name type="scientific">Danaus chrysippus</name>
    <name type="common">African queen</name>
    <dbReference type="NCBI Taxonomy" id="151541"/>
    <lineage>
        <taxon>Eukaryota</taxon>
        <taxon>Metazoa</taxon>
        <taxon>Ecdysozoa</taxon>
        <taxon>Arthropoda</taxon>
        <taxon>Hexapoda</taxon>
        <taxon>Insecta</taxon>
        <taxon>Pterygota</taxon>
        <taxon>Neoptera</taxon>
        <taxon>Endopterygota</taxon>
        <taxon>Lepidoptera</taxon>
        <taxon>Glossata</taxon>
        <taxon>Ditrysia</taxon>
        <taxon>Papilionoidea</taxon>
        <taxon>Nymphalidae</taxon>
        <taxon>Danainae</taxon>
        <taxon>Danaini</taxon>
        <taxon>Danaina</taxon>
        <taxon>Danaus</taxon>
        <taxon>Anosia</taxon>
    </lineage>
</organism>
<evidence type="ECO:0000313" key="6">
    <source>
        <dbReference type="Proteomes" id="UP000789524"/>
    </source>
</evidence>
<evidence type="ECO:0000256" key="1">
    <source>
        <dbReference type="ARBA" id="ARBA00004613"/>
    </source>
</evidence>